<evidence type="ECO:0000256" key="1">
    <source>
        <dbReference type="SAM" id="Phobius"/>
    </source>
</evidence>
<feature type="transmembrane region" description="Helical" evidence="1">
    <location>
        <begin position="38"/>
        <end position="61"/>
    </location>
</feature>
<feature type="transmembrane region" description="Helical" evidence="1">
    <location>
        <begin position="12"/>
        <end position="32"/>
    </location>
</feature>
<evidence type="ECO:0000313" key="3">
    <source>
        <dbReference type="Proteomes" id="UP001596253"/>
    </source>
</evidence>
<dbReference type="Gene3D" id="1.10.4160.10">
    <property type="entry name" value="Hydantoin permease"/>
    <property type="match status" value="1"/>
</dbReference>
<dbReference type="Proteomes" id="UP001596253">
    <property type="component" value="Unassembled WGS sequence"/>
</dbReference>
<feature type="transmembrane region" description="Helical" evidence="1">
    <location>
        <begin position="82"/>
        <end position="104"/>
    </location>
</feature>
<evidence type="ECO:0000313" key="2">
    <source>
        <dbReference type="EMBL" id="MFC6164858.1"/>
    </source>
</evidence>
<feature type="transmembrane region" description="Helical" evidence="1">
    <location>
        <begin position="209"/>
        <end position="233"/>
    </location>
</feature>
<feature type="transmembrane region" description="Helical" evidence="1">
    <location>
        <begin position="290"/>
        <end position="307"/>
    </location>
</feature>
<dbReference type="PANTHER" id="PTHR30569:SF0">
    <property type="entry name" value="CYTOSINE PERMEASE"/>
    <property type="match status" value="1"/>
</dbReference>
<protein>
    <submittedName>
        <fullName evidence="2">Hydroxymethylpyrimidine transporter CytX</fullName>
    </submittedName>
</protein>
<proteinExistence type="predicted"/>
<keyword evidence="3" id="KW-1185">Reference proteome</keyword>
<dbReference type="EMBL" id="JBHSSD010000040">
    <property type="protein sequence ID" value="MFC6164858.1"/>
    <property type="molecule type" value="Genomic_DNA"/>
</dbReference>
<feature type="transmembrane region" description="Helical" evidence="1">
    <location>
        <begin position="147"/>
        <end position="164"/>
    </location>
</feature>
<dbReference type="NCBIfam" id="TIGR02358">
    <property type="entry name" value="thia_cytX"/>
    <property type="match status" value="1"/>
</dbReference>
<name>A0ABW1R9Q1_9LACO</name>
<feature type="transmembrane region" description="Helical" evidence="1">
    <location>
        <begin position="364"/>
        <end position="386"/>
    </location>
</feature>
<organism evidence="2 3">
    <name type="scientific">Lactiplantibacillus dongliensis</name>
    <dbReference type="NCBI Taxonomy" id="2559919"/>
    <lineage>
        <taxon>Bacteria</taxon>
        <taxon>Bacillati</taxon>
        <taxon>Bacillota</taxon>
        <taxon>Bacilli</taxon>
        <taxon>Lactobacillales</taxon>
        <taxon>Lactobacillaceae</taxon>
        <taxon>Lactiplantibacillus</taxon>
    </lineage>
</organism>
<dbReference type="RefSeq" id="WP_137639559.1">
    <property type="nucleotide sequence ID" value="NZ_BJDK01000007.1"/>
</dbReference>
<feature type="transmembrane region" description="Helical" evidence="1">
    <location>
        <begin position="313"/>
        <end position="334"/>
    </location>
</feature>
<dbReference type="InterPro" id="IPR030191">
    <property type="entry name" value="CodB"/>
</dbReference>
<keyword evidence="1" id="KW-1133">Transmembrane helix</keyword>
<comment type="caution">
    <text evidence="2">The sequence shown here is derived from an EMBL/GenBank/DDBJ whole genome shotgun (WGS) entry which is preliminary data.</text>
</comment>
<feature type="transmembrane region" description="Helical" evidence="1">
    <location>
        <begin position="116"/>
        <end position="135"/>
    </location>
</feature>
<keyword evidence="1" id="KW-0472">Membrane</keyword>
<dbReference type="InterPro" id="IPR012732">
    <property type="entry name" value="Thia_CytX"/>
</dbReference>
<feature type="transmembrane region" description="Helical" evidence="1">
    <location>
        <begin position="245"/>
        <end position="269"/>
    </location>
</feature>
<reference evidence="3" key="1">
    <citation type="journal article" date="2019" name="Int. J. Syst. Evol. Microbiol.">
        <title>The Global Catalogue of Microorganisms (GCM) 10K type strain sequencing project: providing services to taxonomists for standard genome sequencing and annotation.</title>
        <authorList>
            <consortium name="The Broad Institute Genomics Platform"/>
            <consortium name="The Broad Institute Genome Sequencing Center for Infectious Disease"/>
            <person name="Wu L."/>
            <person name="Ma J."/>
        </authorList>
    </citation>
    <scope>NUCLEOTIDE SEQUENCE [LARGE SCALE GENOMIC DNA]</scope>
    <source>
        <strain evidence="3">CCM 8932</strain>
    </source>
</reference>
<keyword evidence="1" id="KW-0812">Transmembrane</keyword>
<dbReference type="PANTHER" id="PTHR30569">
    <property type="entry name" value="CYTOSINE TRANSPORTER CODB"/>
    <property type="match status" value="1"/>
</dbReference>
<sequence length="394" mass="42413">MKSAVIRSQFLLWLGAAISIAEIVTGTLLAPLGFGPALAAILLGHLIGCGLFLVPAGYLGAKLHQSAMGTVQLAFGRLGERLAAGLNALQLVGWTAVMIVNAQLAMNGVSQRLFHFQNSAIMALVVAGLIIIWLLMDTTLLFRINNAVVGLLVIGAMLMLVMVFKTPAITPAPATTTLSFGQAVELNVTMTLSWLPLIGDYTQQIRRPWTVAIMSAVGYGCGSVAMFVTGLLLVLRTGQSNLASWLTQSGLGLVALLIIVFSTVTTTFMDTYSAATSLQVVTGSRRLKPIAIIVTLVGLLLALLVSMHYYENFLYLIGSVFAPLYATIFVTYFIRHASLPLWLNFSWWGIGLVSYYGLQVWSLPWGTTLTVLALLSLGVWLTGTVVKLRPLQHD</sequence>
<accession>A0ABW1R9Q1</accession>
<gene>
    <name evidence="2" type="primary">cytX</name>
    <name evidence="2" type="ORF">ACFP3T_09280</name>
</gene>